<dbReference type="SUPFAM" id="SSF56219">
    <property type="entry name" value="DNase I-like"/>
    <property type="match status" value="1"/>
</dbReference>
<dbReference type="AlphaFoldDB" id="A0AAW1L9W2"/>
<dbReference type="Gene3D" id="3.60.10.10">
    <property type="entry name" value="Endonuclease/exonuclease/phosphatase"/>
    <property type="match status" value="1"/>
</dbReference>
<gene>
    <name evidence="1" type="ORF">QE152_g15151</name>
</gene>
<evidence type="ECO:0000313" key="1">
    <source>
        <dbReference type="EMBL" id="KAK9730473.1"/>
    </source>
</evidence>
<evidence type="ECO:0000313" key="2">
    <source>
        <dbReference type="Proteomes" id="UP001458880"/>
    </source>
</evidence>
<reference evidence="1 2" key="1">
    <citation type="journal article" date="2024" name="BMC Genomics">
        <title>De novo assembly and annotation of Popillia japonica's genome with initial clues to its potential as an invasive pest.</title>
        <authorList>
            <person name="Cucini C."/>
            <person name="Boschi S."/>
            <person name="Funari R."/>
            <person name="Cardaioli E."/>
            <person name="Iannotti N."/>
            <person name="Marturano G."/>
            <person name="Paoli F."/>
            <person name="Bruttini M."/>
            <person name="Carapelli A."/>
            <person name="Frati F."/>
            <person name="Nardi F."/>
        </authorList>
    </citation>
    <scope>NUCLEOTIDE SEQUENCE [LARGE SCALE GENOMIC DNA]</scope>
    <source>
        <strain evidence="1">DMR45628</strain>
    </source>
</reference>
<keyword evidence="2" id="KW-1185">Reference proteome</keyword>
<comment type="caution">
    <text evidence="1">The sequence shown here is derived from an EMBL/GenBank/DDBJ whole genome shotgun (WGS) entry which is preliminary data.</text>
</comment>
<dbReference type="InterPro" id="IPR036691">
    <property type="entry name" value="Endo/exonu/phosph_ase_sf"/>
</dbReference>
<proteinExistence type="predicted"/>
<dbReference type="Proteomes" id="UP001458880">
    <property type="component" value="Unassembled WGS sequence"/>
</dbReference>
<dbReference type="EMBL" id="JASPKY010000146">
    <property type="protein sequence ID" value="KAK9730473.1"/>
    <property type="molecule type" value="Genomic_DNA"/>
</dbReference>
<accession>A0AAW1L9W2</accession>
<organism evidence="1 2">
    <name type="scientific">Popillia japonica</name>
    <name type="common">Japanese beetle</name>
    <dbReference type="NCBI Taxonomy" id="7064"/>
    <lineage>
        <taxon>Eukaryota</taxon>
        <taxon>Metazoa</taxon>
        <taxon>Ecdysozoa</taxon>
        <taxon>Arthropoda</taxon>
        <taxon>Hexapoda</taxon>
        <taxon>Insecta</taxon>
        <taxon>Pterygota</taxon>
        <taxon>Neoptera</taxon>
        <taxon>Endopterygota</taxon>
        <taxon>Coleoptera</taxon>
        <taxon>Polyphaga</taxon>
        <taxon>Scarabaeiformia</taxon>
        <taxon>Scarabaeidae</taxon>
        <taxon>Rutelinae</taxon>
        <taxon>Popillia</taxon>
    </lineage>
</organism>
<name>A0AAW1L9W2_POPJA</name>
<sequence length="148" mass="16713">MESRRPNEYASFKVSVPLPYKEEIRKTETWPTNVQIIIMSSTSESFIYIICCDFNINLNADNNNVEQFLSILSCYGAVPVIREYTRVTSTSNTCIDNIIVDNTLDYTAHSLFSGISDHKAQVLELDLRLESIVSLLITAVRAIALKKS</sequence>
<protein>
    <submittedName>
        <fullName evidence="1">Uncharacterized protein</fullName>
    </submittedName>
</protein>